<reference evidence="2 3" key="1">
    <citation type="journal article" date="2014" name="Genome Announc.">
        <title>Draft Genome Sequences of Two Vibrionaceae Species, Vibrio ponticus C121 and Photobacterium aphoticum C119, Isolated as Coral Reef Microbiota.</title>
        <authorList>
            <person name="Al-saari N."/>
            <person name="Meirelles P.M."/>
            <person name="Mino S."/>
            <person name="Suda W."/>
            <person name="Oshima K."/>
            <person name="Hattori M."/>
            <person name="Ohkuma M."/>
            <person name="Thompson F.L."/>
            <person name="Gomez-Gil B."/>
            <person name="Sawabe T."/>
            <person name="Sawabe T."/>
        </authorList>
    </citation>
    <scope>NUCLEOTIDE SEQUENCE [LARGE SCALE GENOMIC DNA]</scope>
    <source>
        <strain evidence="2 3">JCM 19237</strain>
    </source>
</reference>
<proteinExistence type="predicted"/>
<organism evidence="2 3">
    <name type="scientific">Photobacterium aphoticum</name>
    <dbReference type="NCBI Taxonomy" id="754436"/>
    <lineage>
        <taxon>Bacteria</taxon>
        <taxon>Pseudomonadati</taxon>
        <taxon>Pseudomonadota</taxon>
        <taxon>Gammaproteobacteria</taxon>
        <taxon>Vibrionales</taxon>
        <taxon>Vibrionaceae</taxon>
        <taxon>Photobacterium</taxon>
    </lineage>
</organism>
<accession>A0A090R3G3</accession>
<dbReference type="PANTHER" id="PTHR36836">
    <property type="entry name" value="COLANIC ACID BIOSYNTHESIS PROTEIN WCAK"/>
    <property type="match status" value="1"/>
</dbReference>
<dbReference type="STRING" id="754436.JCM19237_3163"/>
<name>A0A090R3G3_9GAMM</name>
<protein>
    <recommendedName>
        <fullName evidence="1">Polysaccharide pyruvyl transferase domain-containing protein</fullName>
    </recommendedName>
</protein>
<dbReference type="Pfam" id="PF04230">
    <property type="entry name" value="PS_pyruv_trans"/>
    <property type="match status" value="1"/>
</dbReference>
<dbReference type="EMBL" id="BBMN01000030">
    <property type="protein sequence ID" value="GAL08669.1"/>
    <property type="molecule type" value="Genomic_DNA"/>
</dbReference>
<gene>
    <name evidence="2" type="ORF">JCM19237_3163</name>
</gene>
<dbReference type="PANTHER" id="PTHR36836:SF1">
    <property type="entry name" value="COLANIC ACID BIOSYNTHESIS PROTEIN WCAK"/>
    <property type="match status" value="1"/>
</dbReference>
<evidence type="ECO:0000313" key="2">
    <source>
        <dbReference type="EMBL" id="GAL08669.1"/>
    </source>
</evidence>
<dbReference type="eggNOG" id="COG2327">
    <property type="taxonomic scope" value="Bacteria"/>
</dbReference>
<dbReference type="Proteomes" id="UP000029227">
    <property type="component" value="Unassembled WGS sequence"/>
</dbReference>
<evidence type="ECO:0000259" key="1">
    <source>
        <dbReference type="Pfam" id="PF04230"/>
    </source>
</evidence>
<sequence length="382" mass="43121">MKKILLIGLYGTYNYGCEAIVRGAVEILKHKYQGACTITIATPRVKDDTQRLEGCEISVSLRKINRYKLSNIVRKVLTKVGINFPVVIEDTAQLDGYDAVYSVGGDIYTLDHRGEAPLNFMAFGDYCLKNNIPYSMLCCSIGPFKENRELEKYIVPHLQRITKIYAREYHTIAYLKSIGVEKNVTYLPDPAFQVEKLIFKKERSASVSTIGINLSPLSAVHFYPSLDDAIKIQADNIISIIQSGDYSVKLLPHVKSEDAVDDDFSYLQRIYDLVYQAVGNKVELCSDDVGFIKRKHNIMSCDFIIAARMHCAINAICCNVPTIFLSYSQKAKGMAELIYGNNKFAVDLKGFEDIASIISLYDELPNFRDKVEELQCLSNYKI</sequence>
<evidence type="ECO:0000313" key="3">
    <source>
        <dbReference type="Proteomes" id="UP000029227"/>
    </source>
</evidence>
<dbReference type="AlphaFoldDB" id="A0A090R3G3"/>
<dbReference type="InterPro" id="IPR007345">
    <property type="entry name" value="Polysacch_pyruvyl_Trfase"/>
</dbReference>
<comment type="caution">
    <text evidence="2">The sequence shown here is derived from an EMBL/GenBank/DDBJ whole genome shotgun (WGS) entry which is preliminary data.</text>
</comment>
<feature type="domain" description="Polysaccharide pyruvyl transferase" evidence="1">
    <location>
        <begin position="14"/>
        <end position="328"/>
    </location>
</feature>